<dbReference type="InterPro" id="IPR028098">
    <property type="entry name" value="Glyco_trans_4-like_N"/>
</dbReference>
<dbReference type="Proteomes" id="UP001267426">
    <property type="component" value="Unassembled WGS sequence"/>
</dbReference>
<evidence type="ECO:0000259" key="1">
    <source>
        <dbReference type="Pfam" id="PF13439"/>
    </source>
</evidence>
<dbReference type="PANTHER" id="PTHR12526">
    <property type="entry name" value="GLYCOSYLTRANSFERASE"/>
    <property type="match status" value="1"/>
</dbReference>
<keyword evidence="3" id="KW-1185">Reference proteome</keyword>
<reference evidence="2 3" key="1">
    <citation type="submission" date="2023-09" db="EMBL/GenBank/DDBJ databases">
        <authorList>
            <person name="Rey-Velasco X."/>
        </authorList>
    </citation>
    <scope>NUCLEOTIDE SEQUENCE [LARGE SCALE GENOMIC DNA]</scope>
    <source>
        <strain evidence="2 3">F394</strain>
    </source>
</reference>
<gene>
    <name evidence="2" type="ORF">RM540_11935</name>
</gene>
<comment type="caution">
    <text evidence="2">The sequence shown here is derived from an EMBL/GenBank/DDBJ whole genome shotgun (WGS) entry which is preliminary data.</text>
</comment>
<keyword evidence="2" id="KW-0328">Glycosyltransferase</keyword>
<dbReference type="EC" id="2.4.-.-" evidence="2"/>
<proteinExistence type="predicted"/>
<dbReference type="PANTHER" id="PTHR12526:SF572">
    <property type="entry name" value="BLL5144 PROTEIN"/>
    <property type="match status" value="1"/>
</dbReference>
<sequence length="754" mass="80299">MHATILSTYPPRACGLATFARDLRDGLVHAGVTSDVVSVVRAPAGDGQRPEVTLEVDQPTRADYTAAGRRVAGGAADVVSVQHEFGIFGGAEGRYVLDFIDACDRPVVTTLHTVLPDPPGHYRRALGAVVARSTRVVVMTETARDLLESVYGVPVSKVAVVPHGAPAAPAVPPPGLREELGLEGRTVLLTFGLLGPSKGIEFAIASLERAVAAQPDLLYVVLGSTHPEIVEREGEAYRERLQAEVAARGLDDHVRFVDRYVDKDELWGWLCAADVYVTPYPGMDQICSGTLSYALAAGLPVVSTPYLHAREVLAGGAGALVPYGDTDAFGEALARYAADPEARAEAAARARAFGETTTWPATGAAYREVFEAAVRAHPAPPAAFDVHPGALPAALGYLDRITDDVGPIQHATFGVPDRTHGYCTDDAGRALVAAYDAARRLDPKREERATALAVARTCLSFVQHAQRPDGTFHNFMDYGRRFLDDGGGEDTTGRALWGLGATAAWAPDEPSRLLARSLLERSLGVDLTHTRAVAYAACGLDLALGQFPDADALRDALRTHATRLVEQFERSVTPRWRWFCDELTYANALVPHALLRAANRLEGEPAAERFRDVALDAGEFVLANTVCDGQFDAVGNRGWLRKGGGHAVFDQQPIDAGYAARCWAADAALTGDDRYAEAARLAVAWFYGRNRVGQPLFDVRTGACYDGFSEQGVNLNQGAESALACIFAHLAAEDLAGGGAAASAQAAADEAREG</sequence>
<dbReference type="InterPro" id="IPR008928">
    <property type="entry name" value="6-hairpin_glycosidase_sf"/>
</dbReference>
<dbReference type="GO" id="GO:0016757">
    <property type="term" value="F:glycosyltransferase activity"/>
    <property type="evidence" value="ECO:0007669"/>
    <property type="project" value="UniProtKB-KW"/>
</dbReference>
<dbReference type="SUPFAM" id="SSF48208">
    <property type="entry name" value="Six-hairpin glycosidases"/>
    <property type="match status" value="1"/>
</dbReference>
<evidence type="ECO:0000313" key="2">
    <source>
        <dbReference type="EMBL" id="MDT0632460.1"/>
    </source>
</evidence>
<organism evidence="2 3">
    <name type="scientific">Rubrivirga litoralis</name>
    <dbReference type="NCBI Taxonomy" id="3075598"/>
    <lineage>
        <taxon>Bacteria</taxon>
        <taxon>Pseudomonadati</taxon>
        <taxon>Rhodothermota</taxon>
        <taxon>Rhodothermia</taxon>
        <taxon>Rhodothermales</taxon>
        <taxon>Rubricoccaceae</taxon>
        <taxon>Rubrivirga</taxon>
    </lineage>
</organism>
<dbReference type="Gene3D" id="3.40.50.2000">
    <property type="entry name" value="Glycogen Phosphorylase B"/>
    <property type="match status" value="2"/>
</dbReference>
<protein>
    <submittedName>
        <fullName evidence="2">Glycosyltransferase</fullName>
        <ecNumber evidence="2">2.4.-.-</ecNumber>
    </submittedName>
</protein>
<dbReference type="SUPFAM" id="SSF53756">
    <property type="entry name" value="UDP-Glycosyltransferase/glycogen phosphorylase"/>
    <property type="match status" value="1"/>
</dbReference>
<dbReference type="EMBL" id="JAVRHT010000028">
    <property type="protein sequence ID" value="MDT0632460.1"/>
    <property type="molecule type" value="Genomic_DNA"/>
</dbReference>
<accession>A0ABU3BT41</accession>
<feature type="domain" description="Glycosyltransferase subfamily 4-like N-terminal" evidence="1">
    <location>
        <begin position="15"/>
        <end position="164"/>
    </location>
</feature>
<dbReference type="Pfam" id="PF13439">
    <property type="entry name" value="Glyco_transf_4"/>
    <property type="match status" value="1"/>
</dbReference>
<evidence type="ECO:0000313" key="3">
    <source>
        <dbReference type="Proteomes" id="UP001267426"/>
    </source>
</evidence>
<dbReference type="RefSeq" id="WP_311664357.1">
    <property type="nucleotide sequence ID" value="NZ_JAVRHT010000028.1"/>
</dbReference>
<name>A0ABU3BT41_9BACT</name>
<dbReference type="Pfam" id="PF13692">
    <property type="entry name" value="Glyco_trans_1_4"/>
    <property type="match status" value="1"/>
</dbReference>
<keyword evidence="2" id="KW-0808">Transferase</keyword>